<proteinExistence type="predicted"/>
<keyword evidence="3" id="KW-0812">Transmembrane</keyword>
<evidence type="ECO:0000313" key="5">
    <source>
        <dbReference type="EMBL" id="CAJ1394463.1"/>
    </source>
</evidence>
<evidence type="ECO:0000256" key="3">
    <source>
        <dbReference type="SAM" id="Phobius"/>
    </source>
</evidence>
<gene>
    <name evidence="5" type="ORF">EVOR1521_LOCUS19114</name>
</gene>
<dbReference type="SUPFAM" id="SSF82895">
    <property type="entry name" value="TSP-1 type 1 repeat"/>
    <property type="match status" value="1"/>
</dbReference>
<dbReference type="GO" id="GO:0005509">
    <property type="term" value="F:calcium ion binding"/>
    <property type="evidence" value="ECO:0007669"/>
    <property type="project" value="InterPro"/>
</dbReference>
<feature type="transmembrane region" description="Helical" evidence="3">
    <location>
        <begin position="21"/>
        <end position="42"/>
    </location>
</feature>
<dbReference type="Proteomes" id="UP001178507">
    <property type="component" value="Unassembled WGS sequence"/>
</dbReference>
<keyword evidence="3" id="KW-0472">Membrane</keyword>
<dbReference type="SMART" id="SM00054">
    <property type="entry name" value="EFh"/>
    <property type="match status" value="2"/>
</dbReference>
<dbReference type="CDD" id="cd00051">
    <property type="entry name" value="EFh"/>
    <property type="match status" value="1"/>
</dbReference>
<dbReference type="InterPro" id="IPR011992">
    <property type="entry name" value="EF-hand-dom_pair"/>
</dbReference>
<evidence type="ECO:0000259" key="4">
    <source>
        <dbReference type="PROSITE" id="PS50222"/>
    </source>
</evidence>
<evidence type="ECO:0000313" key="6">
    <source>
        <dbReference type="Proteomes" id="UP001178507"/>
    </source>
</evidence>
<feature type="domain" description="EF-hand" evidence="4">
    <location>
        <begin position="1392"/>
        <end position="1427"/>
    </location>
</feature>
<feature type="transmembrane region" description="Helical" evidence="3">
    <location>
        <begin position="1188"/>
        <end position="1212"/>
    </location>
</feature>
<feature type="transmembrane region" description="Helical" evidence="3">
    <location>
        <begin position="1131"/>
        <end position="1150"/>
    </location>
</feature>
<organism evidence="5 6">
    <name type="scientific">Effrenium voratum</name>
    <dbReference type="NCBI Taxonomy" id="2562239"/>
    <lineage>
        <taxon>Eukaryota</taxon>
        <taxon>Sar</taxon>
        <taxon>Alveolata</taxon>
        <taxon>Dinophyceae</taxon>
        <taxon>Suessiales</taxon>
        <taxon>Symbiodiniaceae</taxon>
        <taxon>Effrenium</taxon>
    </lineage>
</organism>
<feature type="region of interest" description="Disordered" evidence="2">
    <location>
        <begin position="1504"/>
        <end position="1543"/>
    </location>
</feature>
<dbReference type="Pfam" id="PF19030">
    <property type="entry name" value="TSP1_ADAMTS"/>
    <property type="match status" value="1"/>
</dbReference>
<protein>
    <recommendedName>
        <fullName evidence="4">EF-hand domain-containing protein</fullName>
    </recommendedName>
</protein>
<dbReference type="InterPro" id="IPR018247">
    <property type="entry name" value="EF_Hand_1_Ca_BS"/>
</dbReference>
<dbReference type="EMBL" id="CAUJNA010002857">
    <property type="protein sequence ID" value="CAJ1394463.1"/>
    <property type="molecule type" value="Genomic_DNA"/>
</dbReference>
<name>A0AA36N9R0_9DINO</name>
<evidence type="ECO:0000256" key="1">
    <source>
        <dbReference type="ARBA" id="ARBA00022837"/>
    </source>
</evidence>
<keyword evidence="1" id="KW-0106">Calcium</keyword>
<feature type="transmembrane region" description="Helical" evidence="3">
    <location>
        <begin position="804"/>
        <end position="824"/>
    </location>
</feature>
<accession>A0AA36N9R0</accession>
<sequence length="1543" mass="171249">MGKLMTQVTKQDFSQNTHLRRCFRLCSFLLVLLLIYILLVAFNFQFVRRVPVEYVFGDRLEITVSSCDVVLQRGSTRSVKVQGLLTHLKVERTMASLDVVRIMNVQNFQGCDDQPKKDCKRVCEVVATIPEDTPPDVVWIQQVSNDKADHVVVNIDGVTLNNLMIRDGGGNWWDKAGPSIEVFMRNTTTNGWMYITLAKGGAMLQNTKHLSTADVRSDGSVTMRGVQHGGPILLNWRQPNNQACFVAEPNELVLPDENGAFALCDSMYYKSNFQSFYDTSKDFFLDRTEFGNALVKMPYCCGGSCPHASWCDGNLYSVFEFGSEGGAGFGNRAEILSANTVFDKLKTLGWSGMVPFCFREAKLMAPVDRSRAVEGWPELVPWAGEATAPSPPSFAACVRHSDCRTGYCDGTSTCAPHPSVTFSEVTGNWSSCDKVCGGGQQIRDRVCLGSDGLKYPTYLCPGLSSATDVQSCNTIACDLPLVPDNYTFGMDKDLRPEWLDITVLATLPTKATALQLRLGSSSGSMLDTVVAEVLSNECLNNLCTLQGQVKAPAYADRLLLMGKNNDGLGPAVSEAFTDRVGETGSFQKFTVQSEAGMVHFSVAGASAASGTWAPADRLPGIRMHLPDARRLMRTVGPRFGNPESTEHGVVVIDTVAVPGIPATRWVYATRPVFLSMDPSILTFLSAGILKPEIQNFRVAYLDLSCSTDFVSGIPENPTSEDFQRSDLRLRLASMYDQMQKSLRSDGWATNQRLRGELVLLDPAHGVKPHASKYWEFYTGANGDTLMKLRDVHALDQLQDAATGLSLACGAMASLLFTFVFFKLARKGIRARNMEKRAQNTLLRQKLGEIKDKEQNHLDQQIQAAEGNPFLQPLLLIDLLVMEPILSKLLNSLSRFSSEFLVVSHAEQFKRPAQVVPAEPEVDPSKAPAKAEMRIQVTTPDDKRPFVYMRHFRTMYSQWCIKHGYEPVQSRDEIIRFLVDQYNVRSVRETVWRVRGVRWRRKEEPYTATPLPTDDEPSTLWRFLNEHVVVTKDRRTHWLDMKNNRLPHGDVQIGMRQKYFNWCSERNLTPVAPEEMDPLSRESELMGLSAWALVNDSIYQEVEVQKILHCSLATEPKLVLDCRQLIADFLEVLVDILVLVLPALLISLNALGAQQVYAQTTVTDTPVQMMDVLGTALPYIGFDAGGRQVLFLTAFILSTQFVYIVLATIRVLLHYVVPERRIKRAYDWFFAIVLLVETVGITAWVGVTASWCILATILSPVKYLPYGAAVIVFGVVVVTLWKEMNEAATMMRKKAFSMIDEKLQSCLKTVQQEIQLQRHNSAMLSGLRKLEAKRATAKKKVDESTAAFDEFQQERTRRKVTPGDVFATLDADVSGTITIEEFKKLFTAMNSSLDPNMIEKMFAYADSDGSGLITQDEFEEAWGFLTEHLVNKVLHELGFGPTDILITIIMAALTLLCFFFFIFFAMQGWYNDTSFQSCVQSALVAGSGKVATIVRKRVPDDQEAGVGAIMGSMDGGDDGAGDGDGDGEGEGEGEGGEGEGEGGG</sequence>
<dbReference type="SMART" id="SM00209">
    <property type="entry name" value="TSP1"/>
    <property type="match status" value="1"/>
</dbReference>
<feature type="compositionally biased region" description="Acidic residues" evidence="2">
    <location>
        <begin position="1514"/>
        <end position="1543"/>
    </location>
</feature>
<dbReference type="Gene3D" id="2.20.100.10">
    <property type="entry name" value="Thrombospondin type-1 (TSP1) repeat"/>
    <property type="match status" value="1"/>
</dbReference>
<dbReference type="PROSITE" id="PS50222">
    <property type="entry name" value="EF_HAND_2"/>
    <property type="match status" value="2"/>
</dbReference>
<comment type="caution">
    <text evidence="5">The sequence shown here is derived from an EMBL/GenBank/DDBJ whole genome shotgun (WGS) entry which is preliminary data.</text>
</comment>
<dbReference type="Gene3D" id="1.10.238.10">
    <property type="entry name" value="EF-hand"/>
    <property type="match status" value="1"/>
</dbReference>
<keyword evidence="6" id="KW-1185">Reference proteome</keyword>
<feature type="transmembrane region" description="Helical" evidence="3">
    <location>
        <begin position="1443"/>
        <end position="1469"/>
    </location>
</feature>
<evidence type="ECO:0000256" key="2">
    <source>
        <dbReference type="SAM" id="MobiDB-lite"/>
    </source>
</evidence>
<keyword evidence="3" id="KW-1133">Transmembrane helix</keyword>
<dbReference type="InterPro" id="IPR036383">
    <property type="entry name" value="TSP1_rpt_sf"/>
</dbReference>
<dbReference type="PROSITE" id="PS00018">
    <property type="entry name" value="EF_HAND_1"/>
    <property type="match status" value="1"/>
</dbReference>
<dbReference type="PROSITE" id="PS50092">
    <property type="entry name" value="TSP1"/>
    <property type="match status" value="1"/>
</dbReference>
<feature type="transmembrane region" description="Helical" evidence="3">
    <location>
        <begin position="1224"/>
        <end position="1256"/>
    </location>
</feature>
<dbReference type="InterPro" id="IPR002048">
    <property type="entry name" value="EF_hand_dom"/>
</dbReference>
<reference evidence="5" key="1">
    <citation type="submission" date="2023-08" db="EMBL/GenBank/DDBJ databases">
        <authorList>
            <person name="Chen Y."/>
            <person name="Shah S."/>
            <person name="Dougan E. K."/>
            <person name="Thang M."/>
            <person name="Chan C."/>
        </authorList>
    </citation>
    <scope>NUCLEOTIDE SEQUENCE</scope>
</reference>
<dbReference type="InterPro" id="IPR000884">
    <property type="entry name" value="TSP1_rpt"/>
</dbReference>
<feature type="transmembrane region" description="Helical" evidence="3">
    <location>
        <begin position="1262"/>
        <end position="1280"/>
    </location>
</feature>
<feature type="domain" description="EF-hand" evidence="4">
    <location>
        <begin position="1363"/>
        <end position="1391"/>
    </location>
</feature>
<dbReference type="Pfam" id="PF13499">
    <property type="entry name" value="EF-hand_7"/>
    <property type="match status" value="1"/>
</dbReference>
<dbReference type="SUPFAM" id="SSF47473">
    <property type="entry name" value="EF-hand"/>
    <property type="match status" value="1"/>
</dbReference>